<dbReference type="PANTHER" id="PTHR23028">
    <property type="entry name" value="ACETYLTRANSFERASE"/>
    <property type="match status" value="1"/>
</dbReference>
<evidence type="ECO:0000313" key="2">
    <source>
        <dbReference type="EMBL" id="CAJ0569719.1"/>
    </source>
</evidence>
<dbReference type="GO" id="GO:0016020">
    <property type="term" value="C:membrane"/>
    <property type="evidence" value="ECO:0007669"/>
    <property type="project" value="TreeGrafter"/>
</dbReference>
<protein>
    <recommendedName>
        <fullName evidence="4">SGNH domain-containing protein</fullName>
    </recommendedName>
</protein>
<evidence type="ECO:0000313" key="3">
    <source>
        <dbReference type="Proteomes" id="UP001177023"/>
    </source>
</evidence>
<proteinExistence type="predicted"/>
<dbReference type="AlphaFoldDB" id="A0AA36CJW3"/>
<feature type="transmembrane region" description="Helical" evidence="1">
    <location>
        <begin position="294"/>
        <end position="310"/>
    </location>
</feature>
<gene>
    <name evidence="2" type="ORF">MSPICULIGERA_LOCUS8185</name>
</gene>
<dbReference type="InterPro" id="IPR050879">
    <property type="entry name" value="Acyltransferase_3"/>
</dbReference>
<keyword evidence="1" id="KW-1133">Transmembrane helix</keyword>
<dbReference type="PANTHER" id="PTHR23028:SF53">
    <property type="entry name" value="ACYL_TRANSF_3 DOMAIN-CONTAINING PROTEIN"/>
    <property type="match status" value="1"/>
</dbReference>
<keyword evidence="1" id="KW-0812">Transmembrane</keyword>
<organism evidence="2 3">
    <name type="scientific">Mesorhabditis spiculigera</name>
    <dbReference type="NCBI Taxonomy" id="96644"/>
    <lineage>
        <taxon>Eukaryota</taxon>
        <taxon>Metazoa</taxon>
        <taxon>Ecdysozoa</taxon>
        <taxon>Nematoda</taxon>
        <taxon>Chromadorea</taxon>
        <taxon>Rhabditida</taxon>
        <taxon>Rhabditina</taxon>
        <taxon>Rhabditomorpha</taxon>
        <taxon>Rhabditoidea</taxon>
        <taxon>Rhabditidae</taxon>
        <taxon>Mesorhabditinae</taxon>
        <taxon>Mesorhabditis</taxon>
    </lineage>
</organism>
<feature type="transmembrane region" description="Helical" evidence="1">
    <location>
        <begin position="33"/>
        <end position="51"/>
    </location>
</feature>
<sequence length="647" mass="73936">MSAEVKLLQGIGLLYLVLGKALENSQTYKIDWNVGYAIFLISYGWEVGRRIKDELMKRNSSLFGSMAAQFTTLLPIYDLVLLGLSVASLFLYQGPARKCAEKNAGLASLGFGNWDIAYREILQKRLHKDRVHTQDCDHPFDYFWICCLLYQAIFQLYFVFFVSQRLKRERQEKFEHATLAILTVLNFWGSFGNFKLGRFWLFWFGALIANLLPLHFNTDELKREESKSMSSIETCGTSYTLSSRKTLVTAWPRDEKPPQKDAWLKVFPKIFKITGYILVLVFFFPFTMRRGAEEVIICAAVLAVLISSLMERPLRFVENIGVLAGTLLWAVFLLIHPIQFAVRRAALVPPADEAGLVLPLAFCAGIVLHFAFARPVAKMENKQIYYTIAGLFILTLSPYAYCEYPEGAGEHKILLVGDFYATTDAPYLFKQFSLRYDKFRVFAERGYHPLNFGYGNHPKEHNKLIKILRQFRPTAMIIEQDFAGERMGIPLNGSDPMMATYRANINTFLKLNVSRIIVTGARARTRPDGHLKRLENFLKAPEDVPLAEFTQNLALARGYSYKRLKSIHEKVTPVYLDEFFQIGNNMTFVDPLSFVAYFDDRMALTDLGAKMAAKYFSKICDVALGIDEIDDEYLDEGFEPTVSPPEE</sequence>
<evidence type="ECO:0000256" key="1">
    <source>
        <dbReference type="SAM" id="Phobius"/>
    </source>
</evidence>
<dbReference type="EMBL" id="CATQJA010002102">
    <property type="protein sequence ID" value="CAJ0569719.1"/>
    <property type="molecule type" value="Genomic_DNA"/>
</dbReference>
<dbReference type="GO" id="GO:0000271">
    <property type="term" value="P:polysaccharide biosynthetic process"/>
    <property type="evidence" value="ECO:0007669"/>
    <property type="project" value="TreeGrafter"/>
</dbReference>
<feature type="transmembrane region" description="Helical" evidence="1">
    <location>
        <begin position="322"/>
        <end position="342"/>
    </location>
</feature>
<evidence type="ECO:0008006" key="4">
    <source>
        <dbReference type="Google" id="ProtNLM"/>
    </source>
</evidence>
<feature type="transmembrane region" description="Helical" evidence="1">
    <location>
        <begin position="197"/>
        <end position="216"/>
    </location>
</feature>
<name>A0AA36CJW3_9BILA</name>
<feature type="transmembrane region" description="Helical" evidence="1">
    <location>
        <begin position="384"/>
        <end position="401"/>
    </location>
</feature>
<feature type="non-terminal residue" evidence="2">
    <location>
        <position position="1"/>
    </location>
</feature>
<keyword evidence="1" id="KW-0472">Membrane</keyword>
<reference evidence="2" key="1">
    <citation type="submission" date="2023-06" db="EMBL/GenBank/DDBJ databases">
        <authorList>
            <person name="Delattre M."/>
        </authorList>
    </citation>
    <scope>NUCLEOTIDE SEQUENCE</scope>
    <source>
        <strain evidence="2">AF72</strain>
    </source>
</reference>
<feature type="transmembrane region" description="Helical" evidence="1">
    <location>
        <begin position="142"/>
        <end position="162"/>
    </location>
</feature>
<feature type="transmembrane region" description="Helical" evidence="1">
    <location>
        <begin position="270"/>
        <end position="288"/>
    </location>
</feature>
<feature type="transmembrane region" description="Helical" evidence="1">
    <location>
        <begin position="174"/>
        <end position="191"/>
    </location>
</feature>
<accession>A0AA36CJW3</accession>
<dbReference type="Proteomes" id="UP001177023">
    <property type="component" value="Unassembled WGS sequence"/>
</dbReference>
<feature type="transmembrane region" description="Helical" evidence="1">
    <location>
        <begin position="72"/>
        <end position="92"/>
    </location>
</feature>
<feature type="transmembrane region" description="Helical" evidence="1">
    <location>
        <begin position="354"/>
        <end position="372"/>
    </location>
</feature>
<keyword evidence="3" id="KW-1185">Reference proteome</keyword>
<comment type="caution">
    <text evidence="2">The sequence shown here is derived from an EMBL/GenBank/DDBJ whole genome shotgun (WGS) entry which is preliminary data.</text>
</comment>